<organism evidence="2 3">
    <name type="scientific">Mycolicibacterium tokaiense</name>
    <dbReference type="NCBI Taxonomy" id="39695"/>
    <lineage>
        <taxon>Bacteria</taxon>
        <taxon>Bacillati</taxon>
        <taxon>Actinomycetota</taxon>
        <taxon>Actinomycetes</taxon>
        <taxon>Mycobacteriales</taxon>
        <taxon>Mycobacteriaceae</taxon>
        <taxon>Mycolicibacterium</taxon>
    </lineage>
</organism>
<evidence type="ECO:0008006" key="4">
    <source>
        <dbReference type="Google" id="ProtNLM"/>
    </source>
</evidence>
<feature type="chain" id="PRO_5016838914" description="Keratin associated protein" evidence="1">
    <location>
        <begin position="30"/>
        <end position="80"/>
    </location>
</feature>
<evidence type="ECO:0000256" key="1">
    <source>
        <dbReference type="SAM" id="SignalP"/>
    </source>
</evidence>
<proteinExistence type="predicted"/>
<name>A0A378TDJ2_9MYCO</name>
<keyword evidence="1" id="KW-0732">Signal</keyword>
<dbReference type="OrthoDB" id="4751770at2"/>
<sequence length="80" mass="8409">MCTTTQLFAPPLTALALSAAVLFSPTAAALPNCVNVSPQTTQCETRGSAQITTTPPPMNYGWGWGWGWGWDGPGFVFGFG</sequence>
<dbReference type="RefSeq" id="WP_115278354.1">
    <property type="nucleotide sequence ID" value="NZ_AP022600.1"/>
</dbReference>
<accession>A0A378TDJ2</accession>
<dbReference type="AlphaFoldDB" id="A0A378TDJ2"/>
<dbReference type="Proteomes" id="UP000254978">
    <property type="component" value="Unassembled WGS sequence"/>
</dbReference>
<evidence type="ECO:0000313" key="2">
    <source>
        <dbReference type="EMBL" id="STZ58564.1"/>
    </source>
</evidence>
<reference evidence="2 3" key="1">
    <citation type="submission" date="2018-06" db="EMBL/GenBank/DDBJ databases">
        <authorList>
            <consortium name="Pathogen Informatics"/>
            <person name="Doyle S."/>
        </authorList>
    </citation>
    <scope>NUCLEOTIDE SEQUENCE [LARGE SCALE GENOMIC DNA]</scope>
    <source>
        <strain evidence="2 3">NCTC10821</strain>
    </source>
</reference>
<evidence type="ECO:0000313" key="3">
    <source>
        <dbReference type="Proteomes" id="UP000254978"/>
    </source>
</evidence>
<feature type="signal peptide" evidence="1">
    <location>
        <begin position="1"/>
        <end position="29"/>
    </location>
</feature>
<protein>
    <recommendedName>
        <fullName evidence="4">Keratin associated protein</fullName>
    </recommendedName>
</protein>
<dbReference type="EMBL" id="UGQT01000001">
    <property type="protein sequence ID" value="STZ58564.1"/>
    <property type="molecule type" value="Genomic_DNA"/>
</dbReference>
<keyword evidence="3" id="KW-1185">Reference proteome</keyword>
<gene>
    <name evidence="2" type="ORF">NCTC10821_02077</name>
</gene>